<name>A0A6A6JGN1_WESOR</name>
<evidence type="ECO:0000256" key="1">
    <source>
        <dbReference type="SAM" id="MobiDB-lite"/>
    </source>
</evidence>
<accession>A0A6A6JGN1</accession>
<dbReference type="EMBL" id="ML986498">
    <property type="protein sequence ID" value="KAF2275263.1"/>
    <property type="molecule type" value="Genomic_DNA"/>
</dbReference>
<feature type="region of interest" description="Disordered" evidence="1">
    <location>
        <begin position="1"/>
        <end position="33"/>
    </location>
</feature>
<dbReference type="OrthoDB" id="5370359at2759"/>
<keyword evidence="3" id="KW-1185">Reference proteome</keyword>
<feature type="compositionally biased region" description="Basic and acidic residues" evidence="1">
    <location>
        <begin position="1"/>
        <end position="10"/>
    </location>
</feature>
<dbReference type="Proteomes" id="UP000800097">
    <property type="component" value="Unassembled WGS sequence"/>
</dbReference>
<sequence length="177" mass="19923">MPAMKRKSDGTAEVASKRSRTNPPASAQVPYTKGELDAMSKEEIVAYALELQGQLASMPGRVELSKDEVQEKAHKAAVMLIKGIEKLMTWKPSCKTGTARFTYGASIRDEAVFKRMLKLPESHKKKMFKMPLHDFYDNVGHPRGKVRYSILRMSGSDVNIRWDPEECHFKVSGTYGN</sequence>
<protein>
    <submittedName>
        <fullName evidence="2">Uncharacterized protein</fullName>
    </submittedName>
</protein>
<proteinExistence type="predicted"/>
<gene>
    <name evidence="2" type="ORF">EI97DRAFT_82381</name>
</gene>
<dbReference type="RefSeq" id="XP_033652802.1">
    <property type="nucleotide sequence ID" value="XM_033803116.1"/>
</dbReference>
<reference evidence="2" key="1">
    <citation type="journal article" date="2020" name="Stud. Mycol.">
        <title>101 Dothideomycetes genomes: a test case for predicting lifestyles and emergence of pathogens.</title>
        <authorList>
            <person name="Haridas S."/>
            <person name="Albert R."/>
            <person name="Binder M."/>
            <person name="Bloem J."/>
            <person name="Labutti K."/>
            <person name="Salamov A."/>
            <person name="Andreopoulos B."/>
            <person name="Baker S."/>
            <person name="Barry K."/>
            <person name="Bills G."/>
            <person name="Bluhm B."/>
            <person name="Cannon C."/>
            <person name="Castanera R."/>
            <person name="Culley D."/>
            <person name="Daum C."/>
            <person name="Ezra D."/>
            <person name="Gonzalez J."/>
            <person name="Henrissat B."/>
            <person name="Kuo A."/>
            <person name="Liang C."/>
            <person name="Lipzen A."/>
            <person name="Lutzoni F."/>
            <person name="Magnuson J."/>
            <person name="Mondo S."/>
            <person name="Nolan M."/>
            <person name="Ohm R."/>
            <person name="Pangilinan J."/>
            <person name="Park H.-J."/>
            <person name="Ramirez L."/>
            <person name="Alfaro M."/>
            <person name="Sun H."/>
            <person name="Tritt A."/>
            <person name="Yoshinaga Y."/>
            <person name="Zwiers L.-H."/>
            <person name="Turgeon B."/>
            <person name="Goodwin S."/>
            <person name="Spatafora J."/>
            <person name="Crous P."/>
            <person name="Grigoriev I."/>
        </authorList>
    </citation>
    <scope>NUCLEOTIDE SEQUENCE</scope>
    <source>
        <strain evidence="2">CBS 379.55</strain>
    </source>
</reference>
<dbReference type="GeneID" id="54556291"/>
<evidence type="ECO:0000313" key="3">
    <source>
        <dbReference type="Proteomes" id="UP000800097"/>
    </source>
</evidence>
<organism evidence="2 3">
    <name type="scientific">Westerdykella ornata</name>
    <dbReference type="NCBI Taxonomy" id="318751"/>
    <lineage>
        <taxon>Eukaryota</taxon>
        <taxon>Fungi</taxon>
        <taxon>Dikarya</taxon>
        <taxon>Ascomycota</taxon>
        <taxon>Pezizomycotina</taxon>
        <taxon>Dothideomycetes</taxon>
        <taxon>Pleosporomycetidae</taxon>
        <taxon>Pleosporales</taxon>
        <taxon>Sporormiaceae</taxon>
        <taxon>Westerdykella</taxon>
    </lineage>
</organism>
<evidence type="ECO:0000313" key="2">
    <source>
        <dbReference type="EMBL" id="KAF2275263.1"/>
    </source>
</evidence>
<dbReference type="AlphaFoldDB" id="A0A6A6JGN1"/>